<gene>
    <name evidence="1" type="ORF">UT30_C0024G0015</name>
</gene>
<name>A0A0G0PZR1_9BACT</name>
<dbReference type="EMBL" id="LBWG01000024">
    <property type="protein sequence ID" value="KKR03620.1"/>
    <property type="molecule type" value="Genomic_DNA"/>
</dbReference>
<accession>A0A0G0PZR1</accession>
<organism evidence="1 2">
    <name type="scientific">Candidatus Uhrbacteria bacterium GW2011_GWF2_39_13</name>
    <dbReference type="NCBI Taxonomy" id="1618995"/>
    <lineage>
        <taxon>Bacteria</taxon>
        <taxon>Candidatus Uhriibacteriota</taxon>
    </lineage>
</organism>
<evidence type="ECO:0000313" key="1">
    <source>
        <dbReference type="EMBL" id="KKR03620.1"/>
    </source>
</evidence>
<sequence length="229" mass="25017">MPVPSEKIWLALNDVKLCGAETLIKNSFMNNPVMTQKGNAYYMSSGYFESSDKFFADIIEQLASPTVELSQDKDKADFQISSAVLKDNALCISLPSEKPCSATLKINPKKAGIKADKFEVKNIITGKVIAEGDAETLKKGIKINTEFPSEPYVLAVGGKKELAKFGGIYPDNKVFADMGNVNVIENPEVAIAVPDKPGIKVGIYINGVGSQEIYNTLNKFDEFNCFFLP</sequence>
<protein>
    <submittedName>
        <fullName evidence="1">Uncharacterized protein</fullName>
    </submittedName>
</protein>
<dbReference type="AlphaFoldDB" id="A0A0G0PZR1"/>
<feature type="non-terminal residue" evidence="1">
    <location>
        <position position="229"/>
    </location>
</feature>
<dbReference type="Proteomes" id="UP000033935">
    <property type="component" value="Unassembled WGS sequence"/>
</dbReference>
<evidence type="ECO:0000313" key="2">
    <source>
        <dbReference type="Proteomes" id="UP000033935"/>
    </source>
</evidence>
<proteinExistence type="predicted"/>
<comment type="caution">
    <text evidence="1">The sequence shown here is derived from an EMBL/GenBank/DDBJ whole genome shotgun (WGS) entry which is preliminary data.</text>
</comment>
<reference evidence="1 2" key="1">
    <citation type="journal article" date="2015" name="Nature">
        <title>rRNA introns, odd ribosomes, and small enigmatic genomes across a large radiation of phyla.</title>
        <authorList>
            <person name="Brown C.T."/>
            <person name="Hug L.A."/>
            <person name="Thomas B.C."/>
            <person name="Sharon I."/>
            <person name="Castelle C.J."/>
            <person name="Singh A."/>
            <person name="Wilkins M.J."/>
            <person name="Williams K.H."/>
            <person name="Banfield J.F."/>
        </authorList>
    </citation>
    <scope>NUCLEOTIDE SEQUENCE [LARGE SCALE GENOMIC DNA]</scope>
</reference>